<comment type="caution">
    <text evidence="10">The sequence shown here is derived from an EMBL/GenBank/DDBJ whole genome shotgun (WGS) entry which is preliminary data.</text>
</comment>
<accession>A0A2N3IGG1</accession>
<feature type="domain" description="RagB/SusD" evidence="8">
    <location>
        <begin position="351"/>
        <end position="454"/>
    </location>
</feature>
<feature type="signal peptide" evidence="7">
    <location>
        <begin position="1"/>
        <end position="21"/>
    </location>
</feature>
<keyword evidence="5" id="KW-0998">Cell outer membrane</keyword>
<comment type="similarity">
    <text evidence="2">Belongs to the SusD family.</text>
</comment>
<evidence type="ECO:0000259" key="8">
    <source>
        <dbReference type="Pfam" id="PF07980"/>
    </source>
</evidence>
<dbReference type="SMART" id="SM00028">
    <property type="entry name" value="TPR"/>
    <property type="match status" value="1"/>
</dbReference>
<keyword evidence="11" id="KW-1185">Reference proteome</keyword>
<dbReference type="InterPro" id="IPR033985">
    <property type="entry name" value="SusD-like_N"/>
</dbReference>
<evidence type="ECO:0000313" key="10">
    <source>
        <dbReference type="EMBL" id="PKQ69405.1"/>
    </source>
</evidence>
<evidence type="ECO:0000259" key="9">
    <source>
        <dbReference type="Pfam" id="PF14322"/>
    </source>
</evidence>
<dbReference type="PROSITE" id="PS50005">
    <property type="entry name" value="TPR"/>
    <property type="match status" value="1"/>
</dbReference>
<dbReference type="InterPro" id="IPR019734">
    <property type="entry name" value="TPR_rpt"/>
</dbReference>
<sequence>MKFKISYIAIVSLLVSMLFSSCDNYLDVLPKGEKIPTSLADYEAFIRNEYNHLNDAAQAINLLNDVYKRPSDLSYISLTSINYNWLGNEDRIIQNNSDEAAYYYSYEAISYWNLIINNVPDATEASDAEKLELIAQAKVLRAMNYFHLTNYYSEQYDEASAATKLSVPLITSAEMGAPSEQISIAKMYEFILTDLTDAIANLPIESATLLHPNLACGYAMLARVYLQMGDYDSALKYAQNALDQNNQLFNWKEYYAENKEQIEKEGDWSTSYPSKTMNSPENYIFRYGSSTYKNSGQSGTNAALTIVRAAQFEDGDARFASKWKKKYQAPDSIYIGIRSDKFNAGGITTPEMYYIKAECLARKGGQANLDEAMLSLNTVRKTRIFDDKYADLTASSTAEAIAYIRKDKANEYVQTAIPFWDMRRFNKDANYAQTLTKIFNDQSLELSPDSHMWIMPFPMGATSNPGNGTLVQNTPR</sequence>
<evidence type="ECO:0000256" key="5">
    <source>
        <dbReference type="ARBA" id="ARBA00023237"/>
    </source>
</evidence>
<evidence type="ECO:0000313" key="11">
    <source>
        <dbReference type="Proteomes" id="UP000233618"/>
    </source>
</evidence>
<dbReference type="AlphaFoldDB" id="A0A2N3IGG1"/>
<dbReference type="Pfam" id="PF07980">
    <property type="entry name" value="SusD_RagB"/>
    <property type="match status" value="1"/>
</dbReference>
<dbReference type="Gene3D" id="1.25.40.390">
    <property type="match status" value="1"/>
</dbReference>
<evidence type="ECO:0000256" key="7">
    <source>
        <dbReference type="SAM" id="SignalP"/>
    </source>
</evidence>
<keyword evidence="4" id="KW-0472">Membrane</keyword>
<dbReference type="Pfam" id="PF14322">
    <property type="entry name" value="SusD-like_3"/>
    <property type="match status" value="1"/>
</dbReference>
<dbReference type="InterPro" id="IPR012944">
    <property type="entry name" value="SusD_RagB_dom"/>
</dbReference>
<organism evidence="10 11">
    <name type="scientific">Labilibaculum manganireducens</name>
    <dbReference type="NCBI Taxonomy" id="1940525"/>
    <lineage>
        <taxon>Bacteria</taxon>
        <taxon>Pseudomonadati</taxon>
        <taxon>Bacteroidota</taxon>
        <taxon>Bacteroidia</taxon>
        <taxon>Marinilabiliales</taxon>
        <taxon>Marinifilaceae</taxon>
        <taxon>Labilibaculum</taxon>
    </lineage>
</organism>
<protein>
    <submittedName>
        <fullName evidence="10">Uncharacterized protein</fullName>
    </submittedName>
</protein>
<dbReference type="EMBL" id="MVDE01000001">
    <property type="protein sequence ID" value="PKQ69405.1"/>
    <property type="molecule type" value="Genomic_DNA"/>
</dbReference>
<dbReference type="RefSeq" id="WP_101307815.1">
    <property type="nucleotide sequence ID" value="NZ_MVDE01000001.1"/>
</dbReference>
<comment type="subcellular location">
    <subcellularLocation>
        <location evidence="1">Cell outer membrane</location>
    </subcellularLocation>
</comment>
<keyword evidence="6" id="KW-0802">TPR repeat</keyword>
<evidence type="ECO:0000256" key="2">
    <source>
        <dbReference type="ARBA" id="ARBA00006275"/>
    </source>
</evidence>
<evidence type="ECO:0000256" key="1">
    <source>
        <dbReference type="ARBA" id="ARBA00004442"/>
    </source>
</evidence>
<evidence type="ECO:0000256" key="3">
    <source>
        <dbReference type="ARBA" id="ARBA00022729"/>
    </source>
</evidence>
<dbReference type="GO" id="GO:0009279">
    <property type="term" value="C:cell outer membrane"/>
    <property type="evidence" value="ECO:0007669"/>
    <property type="project" value="UniProtKB-SubCell"/>
</dbReference>
<feature type="repeat" description="TPR" evidence="6">
    <location>
        <begin position="215"/>
        <end position="248"/>
    </location>
</feature>
<dbReference type="PROSITE" id="PS51257">
    <property type="entry name" value="PROKAR_LIPOPROTEIN"/>
    <property type="match status" value="1"/>
</dbReference>
<dbReference type="InterPro" id="IPR011990">
    <property type="entry name" value="TPR-like_helical_dom_sf"/>
</dbReference>
<feature type="chain" id="PRO_5014820283" evidence="7">
    <location>
        <begin position="22"/>
        <end position="476"/>
    </location>
</feature>
<gene>
    <name evidence="10" type="ORF">BZG01_00255</name>
</gene>
<dbReference type="Proteomes" id="UP000233618">
    <property type="component" value="Unassembled WGS sequence"/>
</dbReference>
<name>A0A2N3IGG1_9BACT</name>
<reference evidence="10 11" key="1">
    <citation type="journal article" date="2017" name="Front. Microbiol.">
        <title>Labilibaculum manganireducens gen. nov., sp. nov. and Labilibaculum filiforme sp. nov., Novel Bacteroidetes Isolated from Subsurface Sediments of the Baltic Sea.</title>
        <authorList>
            <person name="Vandieken V."/>
            <person name="Marshall I.P."/>
            <person name="Niemann H."/>
            <person name="Engelen B."/>
            <person name="Cypionka H."/>
        </authorList>
    </citation>
    <scope>NUCLEOTIDE SEQUENCE [LARGE SCALE GENOMIC DNA]</scope>
    <source>
        <strain evidence="10 11">59.10-2M</strain>
    </source>
</reference>
<evidence type="ECO:0000256" key="6">
    <source>
        <dbReference type="PROSITE-ProRule" id="PRU00339"/>
    </source>
</evidence>
<keyword evidence="3 7" id="KW-0732">Signal</keyword>
<dbReference type="SUPFAM" id="SSF48452">
    <property type="entry name" value="TPR-like"/>
    <property type="match status" value="1"/>
</dbReference>
<proteinExistence type="inferred from homology"/>
<feature type="domain" description="SusD-like N-terminal" evidence="9">
    <location>
        <begin position="25"/>
        <end position="226"/>
    </location>
</feature>
<evidence type="ECO:0000256" key="4">
    <source>
        <dbReference type="ARBA" id="ARBA00023136"/>
    </source>
</evidence>